<dbReference type="SUPFAM" id="SSF54637">
    <property type="entry name" value="Thioesterase/thiol ester dehydrase-isomerase"/>
    <property type="match status" value="1"/>
</dbReference>
<dbReference type="EMBL" id="PVTJ01000003">
    <property type="protein sequence ID" value="PRY59550.1"/>
    <property type="molecule type" value="Genomic_DNA"/>
</dbReference>
<accession>A0A2T0UNQ5</accession>
<name>A0A2T0UNQ5_9ACTN</name>
<reference evidence="3 4" key="1">
    <citation type="submission" date="2018-03" db="EMBL/GenBank/DDBJ databases">
        <title>Genomic Encyclopedia of Type Strains, Phase III (KMG-III): the genomes of soil and plant-associated and newly described type strains.</title>
        <authorList>
            <person name="Whitman W."/>
        </authorList>
    </citation>
    <scope>NUCLEOTIDE SEQUENCE [LARGE SCALE GENOMIC DNA]</scope>
    <source>
        <strain evidence="3 4">CGMCC 4.7067</strain>
    </source>
</reference>
<dbReference type="InterPro" id="IPR049450">
    <property type="entry name" value="ACOT8-like_C"/>
</dbReference>
<dbReference type="InterPro" id="IPR049449">
    <property type="entry name" value="TesB_ACOT8-like_N"/>
</dbReference>
<protein>
    <submittedName>
        <fullName evidence="3">Thioesterase superfamily protein</fullName>
    </submittedName>
</protein>
<dbReference type="InterPro" id="IPR029069">
    <property type="entry name" value="HotDog_dom_sf"/>
</dbReference>
<feature type="domain" description="Acyl-CoA thioesterase-like N-terminal HotDog" evidence="1">
    <location>
        <begin position="30"/>
        <end position="113"/>
    </location>
</feature>
<proteinExistence type="predicted"/>
<feature type="domain" description="Acyl-CoA thioesterase-like C-terminal" evidence="2">
    <location>
        <begin position="133"/>
        <end position="262"/>
    </location>
</feature>
<dbReference type="RefSeq" id="WP_106363478.1">
    <property type="nucleotide sequence ID" value="NZ_PVTJ01000003.1"/>
</dbReference>
<dbReference type="OrthoDB" id="1413770at2"/>
<sequence length="270" mass="28854">MTEQHDGYFVRLDQSGDSARFQPTPHTGGAWNVREQHISPMNGLIVHEVERFCARRGPDGMAVSRISVDILGVLPLDPFEVEVAVVRPGRTIELLEATVVSGGRAAVRARVWRAVVLDTEKIAGGEDAPLPGPETAAPVDLEQVWPGGYIRSIEARPVGTPEPGRVTAWIRAKVPVAAGEDASSLARLSGLVDTANGASVRESPQAWLFPNVDLTIHLFRQPVGHWLGLDTTVVFGPSGLGTTSSALHDTAGHFGHAQQTLTIRPRPASA</sequence>
<evidence type="ECO:0000313" key="4">
    <source>
        <dbReference type="Proteomes" id="UP000238176"/>
    </source>
</evidence>
<comment type="caution">
    <text evidence="3">The sequence shown here is derived from an EMBL/GenBank/DDBJ whole genome shotgun (WGS) entry which is preliminary data.</text>
</comment>
<evidence type="ECO:0000259" key="2">
    <source>
        <dbReference type="Pfam" id="PF20789"/>
    </source>
</evidence>
<organism evidence="3 4">
    <name type="scientific">Glycomyces artemisiae</name>
    <dbReference type="NCBI Taxonomy" id="1076443"/>
    <lineage>
        <taxon>Bacteria</taxon>
        <taxon>Bacillati</taxon>
        <taxon>Actinomycetota</taxon>
        <taxon>Actinomycetes</taxon>
        <taxon>Glycomycetales</taxon>
        <taxon>Glycomycetaceae</taxon>
        <taxon>Glycomyces</taxon>
    </lineage>
</organism>
<dbReference type="Pfam" id="PF13622">
    <property type="entry name" value="4HBT_3"/>
    <property type="match status" value="1"/>
</dbReference>
<keyword evidence="4" id="KW-1185">Reference proteome</keyword>
<evidence type="ECO:0000313" key="3">
    <source>
        <dbReference type="EMBL" id="PRY59550.1"/>
    </source>
</evidence>
<evidence type="ECO:0000259" key="1">
    <source>
        <dbReference type="Pfam" id="PF13622"/>
    </source>
</evidence>
<dbReference type="InterPro" id="IPR042171">
    <property type="entry name" value="Acyl-CoA_hotdog"/>
</dbReference>
<dbReference type="AlphaFoldDB" id="A0A2T0UNQ5"/>
<dbReference type="Pfam" id="PF20789">
    <property type="entry name" value="4HBT_3C"/>
    <property type="match status" value="1"/>
</dbReference>
<dbReference type="Gene3D" id="2.40.160.210">
    <property type="entry name" value="Acyl-CoA thioesterase, double hotdog domain"/>
    <property type="match status" value="1"/>
</dbReference>
<gene>
    <name evidence="3" type="ORF">B0I28_10324</name>
</gene>
<dbReference type="Proteomes" id="UP000238176">
    <property type="component" value="Unassembled WGS sequence"/>
</dbReference>